<dbReference type="Pfam" id="PF02585">
    <property type="entry name" value="PIG-L"/>
    <property type="match status" value="1"/>
</dbReference>
<dbReference type="AlphaFoldDB" id="A0A4V6HR89"/>
<organism evidence="1 2">
    <name type="scientific">Robinsoniella peoriensis</name>
    <dbReference type="NCBI Taxonomy" id="180332"/>
    <lineage>
        <taxon>Bacteria</taxon>
        <taxon>Bacillati</taxon>
        <taxon>Bacillota</taxon>
        <taxon>Clostridia</taxon>
        <taxon>Lachnospirales</taxon>
        <taxon>Lachnospiraceae</taxon>
        <taxon>Robinsoniella</taxon>
    </lineage>
</organism>
<accession>A0A4V6HR89</accession>
<dbReference type="InterPro" id="IPR024078">
    <property type="entry name" value="LmbE-like_dom_sf"/>
</dbReference>
<keyword evidence="2" id="KW-1185">Reference proteome</keyword>
<reference evidence="1 2" key="1">
    <citation type="journal article" date="2019" name="Anaerobe">
        <title>Detection of Robinsoniella peoriensis in multiple bone samples of a trauma patient.</title>
        <authorList>
            <person name="Schrottner P."/>
            <person name="Hartwich K."/>
            <person name="Bunk B."/>
            <person name="Schober I."/>
            <person name="Helbig S."/>
            <person name="Rudolph W.W."/>
            <person name="Gunzer F."/>
        </authorList>
    </citation>
    <scope>NUCLEOTIDE SEQUENCE [LARGE SCALE GENOMIC DNA]</scope>
    <source>
        <strain evidence="1 2">DSM 106044</strain>
    </source>
</reference>
<proteinExistence type="predicted"/>
<protein>
    <submittedName>
        <fullName evidence="1">Bacillithiol biosynthesis deacetylase BshB1</fullName>
    </submittedName>
</protein>
<comment type="caution">
    <text evidence="1">The sequence shown here is derived from an EMBL/GenBank/DDBJ whole genome shotgun (WGS) entry which is preliminary data.</text>
</comment>
<dbReference type="RefSeq" id="WP_044295667.1">
    <property type="nucleotide sequence ID" value="NZ_JTGN01000006.1"/>
</dbReference>
<sequence length="236" mass="27112">METNGKQKTIMAIGGHVGDGELTCGGVLATLSLRGYRIVTIALTGGERGNPPHLTPREYRIQKEREAVEFAQALKGEALVYPYVDGELPDNEEVRLRLCDDIRKYKPEAIMTHWKYSMHKDHELTHKIVKDAWFYAGLAGLERAEGAWFAKGPYYAQNWEDAAHYTPYLYMEVSKEGFDLWKEAISKHWFAVNSPSFPYMDYYAHLMRCNGCLARKEYAQAFTVEEEAKKLVLQEF</sequence>
<evidence type="ECO:0000313" key="2">
    <source>
        <dbReference type="Proteomes" id="UP000306509"/>
    </source>
</evidence>
<dbReference type="Proteomes" id="UP000306509">
    <property type="component" value="Unassembled WGS sequence"/>
</dbReference>
<name>A0A4V6HR89_9FIRM</name>
<evidence type="ECO:0000313" key="1">
    <source>
        <dbReference type="EMBL" id="TLC98167.1"/>
    </source>
</evidence>
<dbReference type="Gene3D" id="3.40.50.10320">
    <property type="entry name" value="LmbE-like"/>
    <property type="match status" value="1"/>
</dbReference>
<dbReference type="EMBL" id="QGQD01000104">
    <property type="protein sequence ID" value="TLC98167.1"/>
    <property type="molecule type" value="Genomic_DNA"/>
</dbReference>
<dbReference type="STRING" id="180332.GCA_000797495_03387"/>
<dbReference type="InterPro" id="IPR003737">
    <property type="entry name" value="GlcNAc_PI_deacetylase-related"/>
</dbReference>
<dbReference type="SUPFAM" id="SSF102588">
    <property type="entry name" value="LmbE-like"/>
    <property type="match status" value="1"/>
</dbReference>
<gene>
    <name evidence="1" type="ORF">DSM106044_05077</name>
</gene>